<keyword evidence="7 9" id="KW-0324">Glycolysis</keyword>
<dbReference type="InterPro" id="IPR020811">
    <property type="entry name" value="Enolase_N"/>
</dbReference>
<feature type="binding site" evidence="9 12">
    <location>
        <position position="248"/>
    </location>
    <ligand>
        <name>Mg(2+)</name>
        <dbReference type="ChEBI" id="CHEBI:18420"/>
    </ligand>
</feature>
<feature type="active site" description="Proton donor" evidence="9 10">
    <location>
        <position position="211"/>
    </location>
</feature>
<dbReference type="HAMAP" id="MF_00318">
    <property type="entry name" value="Enolase"/>
    <property type="match status" value="1"/>
</dbReference>
<keyword evidence="6 9" id="KW-0460">Magnesium</keyword>
<gene>
    <name evidence="9" type="primary">eno</name>
    <name evidence="15" type="ORF">AUK13_01305</name>
</gene>
<reference evidence="15 16" key="1">
    <citation type="journal article" date="2016" name="Environ. Microbiol.">
        <title>Genomic resolution of a cold subsurface aquifer community provides metabolic insights for novel microbes adapted to high CO concentrations.</title>
        <authorList>
            <person name="Probst A.J."/>
            <person name="Castelle C.J."/>
            <person name="Singh A."/>
            <person name="Brown C.T."/>
            <person name="Anantharaman K."/>
            <person name="Sharon I."/>
            <person name="Hug L.A."/>
            <person name="Burstein D."/>
            <person name="Emerson J.B."/>
            <person name="Thomas B.C."/>
            <person name="Banfield J.F."/>
        </authorList>
    </citation>
    <scope>NUCLEOTIDE SEQUENCE [LARGE SCALE GENOMIC DNA]</scope>
    <source>
        <strain evidence="15">CG2_30_39_24</strain>
    </source>
</reference>
<dbReference type="GO" id="GO:0000287">
    <property type="term" value="F:magnesium ion binding"/>
    <property type="evidence" value="ECO:0007669"/>
    <property type="project" value="UniProtKB-UniRule"/>
</dbReference>
<dbReference type="SMART" id="SM01193">
    <property type="entry name" value="Enolase_N"/>
    <property type="match status" value="1"/>
</dbReference>
<comment type="subcellular location">
    <subcellularLocation>
        <location evidence="9">Cytoplasm</location>
    </subcellularLocation>
    <subcellularLocation>
        <location evidence="9">Secreted</location>
    </subcellularLocation>
    <subcellularLocation>
        <location evidence="9">Cell surface</location>
    </subcellularLocation>
    <text evidence="9">Fractions of enolase are present in both the cytoplasm and on the cell surface.</text>
</comment>
<feature type="domain" description="Enolase N-terminal" evidence="14">
    <location>
        <begin position="4"/>
        <end position="135"/>
    </location>
</feature>
<name>A0A1J5FIW1_9BACT</name>
<dbReference type="CDD" id="cd03313">
    <property type="entry name" value="enolase"/>
    <property type="match status" value="1"/>
</dbReference>
<dbReference type="STRING" id="1805236.AUK13_01305"/>
<feature type="binding site" evidence="9">
    <location>
        <position position="169"/>
    </location>
    <ligand>
        <name>(2R)-2-phosphoglycerate</name>
        <dbReference type="ChEBI" id="CHEBI:58289"/>
    </ligand>
</feature>
<feature type="binding site" evidence="9 12">
    <location>
        <position position="343"/>
    </location>
    <ligand>
        <name>Mg(2+)</name>
        <dbReference type="ChEBI" id="CHEBI:18420"/>
    </ligand>
</feature>
<evidence type="ECO:0000313" key="16">
    <source>
        <dbReference type="Proteomes" id="UP000183922"/>
    </source>
</evidence>
<dbReference type="PANTHER" id="PTHR11902:SF1">
    <property type="entry name" value="ENOLASE"/>
    <property type="match status" value="1"/>
</dbReference>
<dbReference type="SMART" id="SM01192">
    <property type="entry name" value="Enolase_C"/>
    <property type="match status" value="1"/>
</dbReference>
<feature type="binding site" evidence="9 12">
    <location>
        <position position="293"/>
    </location>
    <ligand>
        <name>Mg(2+)</name>
        <dbReference type="ChEBI" id="CHEBI:18420"/>
    </ligand>
</feature>
<keyword evidence="15" id="KW-0670">Pyruvate</keyword>
<dbReference type="EMBL" id="MNYR01000018">
    <property type="protein sequence ID" value="OIP56351.1"/>
    <property type="molecule type" value="Genomic_DNA"/>
</dbReference>
<evidence type="ECO:0000256" key="7">
    <source>
        <dbReference type="ARBA" id="ARBA00023152"/>
    </source>
</evidence>
<dbReference type="Pfam" id="PF00113">
    <property type="entry name" value="Enolase_C"/>
    <property type="match status" value="1"/>
</dbReference>
<evidence type="ECO:0000256" key="10">
    <source>
        <dbReference type="PIRSR" id="PIRSR001400-1"/>
    </source>
</evidence>
<dbReference type="InterPro" id="IPR036849">
    <property type="entry name" value="Enolase-like_C_sf"/>
</dbReference>
<dbReference type="GO" id="GO:0004634">
    <property type="term" value="F:phosphopyruvate hydratase activity"/>
    <property type="evidence" value="ECO:0007669"/>
    <property type="project" value="UniProtKB-UniRule"/>
</dbReference>
<dbReference type="PIRSF" id="PIRSF001400">
    <property type="entry name" value="Enolase"/>
    <property type="match status" value="1"/>
</dbReference>
<evidence type="ECO:0000256" key="5">
    <source>
        <dbReference type="ARBA" id="ARBA00022525"/>
    </source>
</evidence>
<evidence type="ECO:0000256" key="8">
    <source>
        <dbReference type="ARBA" id="ARBA00023239"/>
    </source>
</evidence>
<dbReference type="SUPFAM" id="SSF51604">
    <property type="entry name" value="Enolase C-terminal domain-like"/>
    <property type="match status" value="1"/>
</dbReference>
<proteinExistence type="inferred from homology"/>
<dbReference type="PANTHER" id="PTHR11902">
    <property type="entry name" value="ENOLASE"/>
    <property type="match status" value="1"/>
</dbReference>
<organism evidence="15 16">
    <name type="scientific">Candidatus Kuenenbacteria bacterium CG2_30_39_24</name>
    <dbReference type="NCBI Taxonomy" id="1805236"/>
    <lineage>
        <taxon>Bacteria</taxon>
        <taxon>Candidatus Kueneniibacteriota</taxon>
    </lineage>
</organism>
<dbReference type="SUPFAM" id="SSF54826">
    <property type="entry name" value="Enolase N-terminal domain-like"/>
    <property type="match status" value="1"/>
</dbReference>
<dbReference type="Gene3D" id="3.30.390.10">
    <property type="entry name" value="Enolase-like, N-terminal domain"/>
    <property type="match status" value="1"/>
</dbReference>
<comment type="cofactor">
    <cofactor evidence="9">
        <name>Mg(2+)</name>
        <dbReference type="ChEBI" id="CHEBI:18420"/>
    </cofactor>
    <text evidence="9">Binds a second Mg(2+) ion via substrate during catalysis.</text>
</comment>
<feature type="binding site" evidence="9">
    <location>
        <position position="398"/>
    </location>
    <ligand>
        <name>(2R)-2-phosphoglycerate</name>
        <dbReference type="ChEBI" id="CHEBI:58289"/>
    </ligand>
</feature>
<evidence type="ECO:0000256" key="11">
    <source>
        <dbReference type="PIRSR" id="PIRSR001400-2"/>
    </source>
</evidence>
<comment type="pathway">
    <text evidence="1 9">Carbohydrate degradation; glycolysis; pyruvate from D-glyceraldehyde 3-phosphate: step 4/5.</text>
</comment>
<feature type="domain" description="Enolase C-terminal TIM barrel" evidence="13">
    <location>
        <begin position="145"/>
        <end position="443"/>
    </location>
</feature>
<feature type="binding site" evidence="11">
    <location>
        <position position="293"/>
    </location>
    <ligand>
        <name>substrate</name>
    </ligand>
</feature>
<comment type="catalytic activity">
    <reaction evidence="9">
        <text>(2R)-2-phosphoglycerate = phosphoenolpyruvate + H2O</text>
        <dbReference type="Rhea" id="RHEA:10164"/>
        <dbReference type="ChEBI" id="CHEBI:15377"/>
        <dbReference type="ChEBI" id="CHEBI:58289"/>
        <dbReference type="ChEBI" id="CHEBI:58702"/>
        <dbReference type="EC" id="4.2.1.11"/>
    </reaction>
</comment>
<keyword evidence="5 9" id="KW-0964">Secreted</keyword>
<feature type="binding site" evidence="9">
    <location>
        <position position="419"/>
    </location>
    <ligand>
        <name>(2R)-2-phosphoglycerate</name>
        <dbReference type="ChEBI" id="CHEBI:58289"/>
    </ligand>
</feature>
<dbReference type="UniPathway" id="UPA00109">
    <property type="reaction ID" value="UER00187"/>
</dbReference>
<keyword evidence="8 9" id="KW-0456">Lyase</keyword>
<protein>
    <recommendedName>
        <fullName evidence="4 9">Enolase</fullName>
        <ecNumber evidence="3 9">4.2.1.11</ecNumber>
    </recommendedName>
    <alternativeName>
        <fullName evidence="9">2-phospho-D-glycerate hydro-lyase</fullName>
    </alternativeName>
    <alternativeName>
        <fullName evidence="9">2-phosphoglycerate dehydratase</fullName>
    </alternativeName>
</protein>
<dbReference type="InterPro" id="IPR020810">
    <property type="entry name" value="Enolase_C"/>
</dbReference>
<dbReference type="InterPro" id="IPR000941">
    <property type="entry name" value="Enolase"/>
</dbReference>
<keyword evidence="9 12" id="KW-0479">Metal-binding</keyword>
<dbReference type="Gene3D" id="3.20.20.120">
    <property type="entry name" value="Enolase-like C-terminal domain"/>
    <property type="match status" value="1"/>
</dbReference>
<sequence>MTKIKNIIAREILDSRGDPTIEVQVVLADGITNAVASVPSGASLGSHEALELRDGDEKRYGGRGVLKAVANVNKKIAPALKGEETTNQQHIDQLMIELDSTPNKENLGANAILGVSLACARTAAKIKKQPLYQYIRELYNIKFPGWRIPLPQFNIINGGKHADSNLDFQEFMIIPTINTSFKERLRVGTEIFHQLGKVLKADGLDINVGNEGGYGSNMDSAVKAVEYILTAIKQAGYIAGEQVVLGMDAGASTFYLPQEKLYNFSLDESFLDSNQLIYLYKEWFAKYPFLLLEDPLAEDDWQAWIEMTKEFSGLNLKIHNYQLDNKKFIKLHEKNLHPIIVGDDLFTTNVNRLNEGVKLGAANAVVVKPNQIGTLTETVKFAELAKEHNYQLVVSHRSGETYDDFIADLSVALGAEFIKAGAPSRGERVAKYNRLLKIEEEIA</sequence>
<evidence type="ECO:0000256" key="1">
    <source>
        <dbReference type="ARBA" id="ARBA00005031"/>
    </source>
</evidence>
<feature type="binding site" evidence="9">
    <location>
        <position position="368"/>
    </location>
    <ligand>
        <name>(2R)-2-phosphoglycerate</name>
        <dbReference type="ChEBI" id="CHEBI:58289"/>
    </ligand>
</feature>
<dbReference type="EC" id="4.2.1.11" evidence="3 9"/>
<dbReference type="AlphaFoldDB" id="A0A1J5FIW1"/>
<dbReference type="PROSITE" id="PS00164">
    <property type="entry name" value="ENOLASE"/>
    <property type="match status" value="1"/>
</dbReference>
<accession>A0A1J5FIW1</accession>
<evidence type="ECO:0000259" key="13">
    <source>
        <dbReference type="SMART" id="SM01192"/>
    </source>
</evidence>
<dbReference type="InterPro" id="IPR029017">
    <property type="entry name" value="Enolase-like_N"/>
</dbReference>
<dbReference type="GO" id="GO:0005576">
    <property type="term" value="C:extracellular region"/>
    <property type="evidence" value="ECO:0007669"/>
    <property type="project" value="UniProtKB-SubCell"/>
</dbReference>
<evidence type="ECO:0000256" key="4">
    <source>
        <dbReference type="ARBA" id="ARBA00017068"/>
    </source>
</evidence>
<dbReference type="GO" id="GO:0000015">
    <property type="term" value="C:phosphopyruvate hydratase complex"/>
    <property type="evidence" value="ECO:0007669"/>
    <property type="project" value="InterPro"/>
</dbReference>
<evidence type="ECO:0000259" key="14">
    <source>
        <dbReference type="SMART" id="SM01193"/>
    </source>
</evidence>
<evidence type="ECO:0000256" key="2">
    <source>
        <dbReference type="ARBA" id="ARBA00009604"/>
    </source>
</evidence>
<evidence type="ECO:0000256" key="12">
    <source>
        <dbReference type="PIRSR" id="PIRSR001400-3"/>
    </source>
</evidence>
<feature type="binding site" evidence="11">
    <location>
        <position position="170"/>
    </location>
    <ligand>
        <name>substrate</name>
    </ligand>
</feature>
<feature type="active site" description="Proton acceptor" evidence="9 10">
    <location>
        <position position="368"/>
    </location>
</feature>
<evidence type="ECO:0000256" key="3">
    <source>
        <dbReference type="ARBA" id="ARBA00012058"/>
    </source>
</evidence>
<dbReference type="FunFam" id="3.30.390.10:FF:000001">
    <property type="entry name" value="Enolase"/>
    <property type="match status" value="1"/>
</dbReference>
<evidence type="ECO:0000256" key="9">
    <source>
        <dbReference type="HAMAP-Rule" id="MF_00318"/>
    </source>
</evidence>
<evidence type="ECO:0000313" key="15">
    <source>
        <dbReference type="EMBL" id="OIP56351.1"/>
    </source>
</evidence>
<comment type="cofactor">
    <cofactor evidence="12">
        <name>Mg(2+)</name>
        <dbReference type="ChEBI" id="CHEBI:18420"/>
    </cofactor>
    <text evidence="12">Mg(2+) is required for catalysis and for stabilizing the dimer.</text>
</comment>
<comment type="caution">
    <text evidence="15">The sequence shown here is derived from an EMBL/GenBank/DDBJ whole genome shotgun (WGS) entry which is preliminary data.</text>
</comment>
<feature type="binding site" evidence="11">
    <location>
        <position position="161"/>
    </location>
    <ligand>
        <name>substrate</name>
    </ligand>
</feature>
<dbReference type="Proteomes" id="UP000183922">
    <property type="component" value="Unassembled WGS sequence"/>
</dbReference>
<dbReference type="PRINTS" id="PR00148">
    <property type="entry name" value="ENOLASE"/>
</dbReference>
<feature type="binding site" evidence="11">
    <location>
        <position position="343"/>
    </location>
    <ligand>
        <name>substrate</name>
    </ligand>
</feature>
<dbReference type="Pfam" id="PF03952">
    <property type="entry name" value="Enolase_N"/>
    <property type="match status" value="1"/>
</dbReference>
<feature type="binding site" evidence="9">
    <location>
        <position position="397"/>
    </location>
    <ligand>
        <name>(2R)-2-phosphoglycerate</name>
        <dbReference type="ChEBI" id="CHEBI:58289"/>
    </ligand>
</feature>
<keyword evidence="9" id="KW-0963">Cytoplasm</keyword>
<dbReference type="InterPro" id="IPR020809">
    <property type="entry name" value="Enolase_CS"/>
</dbReference>
<dbReference type="NCBIfam" id="TIGR01060">
    <property type="entry name" value="eno"/>
    <property type="match status" value="1"/>
</dbReference>
<evidence type="ECO:0000256" key="6">
    <source>
        <dbReference type="ARBA" id="ARBA00022842"/>
    </source>
</evidence>
<dbReference type="GO" id="GO:0009986">
    <property type="term" value="C:cell surface"/>
    <property type="evidence" value="ECO:0007669"/>
    <property type="project" value="UniProtKB-SubCell"/>
</dbReference>
<feature type="binding site" evidence="11">
    <location>
        <position position="419"/>
    </location>
    <ligand>
        <name>substrate</name>
    </ligand>
</feature>
<dbReference type="GO" id="GO:0006096">
    <property type="term" value="P:glycolytic process"/>
    <property type="evidence" value="ECO:0007669"/>
    <property type="project" value="UniProtKB-UniRule"/>
</dbReference>
<comment type="function">
    <text evidence="9">Catalyzes the reversible conversion of 2-phosphoglycerate (2-PG) into phosphoenolpyruvate (PEP). It is essential for the degradation of carbohydrates via glycolysis.</text>
</comment>
<comment type="similarity">
    <text evidence="2 9">Belongs to the enolase family.</text>
</comment>
<feature type="binding site" evidence="11">
    <location>
        <begin position="395"/>
        <end position="398"/>
    </location>
    <ligand>
        <name>substrate</name>
    </ligand>
</feature>